<dbReference type="CDD" id="cd07721">
    <property type="entry name" value="yflN-like_MBL-fold"/>
    <property type="match status" value="1"/>
</dbReference>
<reference evidence="2 3" key="1">
    <citation type="submission" date="2021-05" db="EMBL/GenBank/DDBJ databases">
        <title>Novel species in genus Cellulomonas.</title>
        <authorList>
            <person name="Zhang G."/>
        </authorList>
    </citation>
    <scope>NUCLEOTIDE SEQUENCE [LARGE SCALE GENOMIC DNA]</scope>
    <source>
        <strain evidence="3">zg-ZUI157</strain>
    </source>
</reference>
<dbReference type="InterPro" id="IPR001279">
    <property type="entry name" value="Metallo-B-lactamas"/>
</dbReference>
<dbReference type="InterPro" id="IPR036866">
    <property type="entry name" value="RibonucZ/Hydroxyglut_hydro"/>
</dbReference>
<feature type="domain" description="Metallo-beta-lactamase" evidence="1">
    <location>
        <begin position="17"/>
        <end position="226"/>
    </location>
</feature>
<dbReference type="RefSeq" id="WP_208197181.1">
    <property type="nucleotide sequence ID" value="NZ_CP076023.1"/>
</dbReference>
<proteinExistence type="predicted"/>
<evidence type="ECO:0000313" key="3">
    <source>
        <dbReference type="Proteomes" id="UP000679335"/>
    </source>
</evidence>
<dbReference type="Pfam" id="PF00753">
    <property type="entry name" value="Lactamase_B"/>
    <property type="match status" value="1"/>
</dbReference>
<name>A0ABX8GKB1_9CELL</name>
<evidence type="ECO:0000313" key="2">
    <source>
        <dbReference type="EMBL" id="QWC16617.1"/>
    </source>
</evidence>
<dbReference type="Gene3D" id="3.60.15.10">
    <property type="entry name" value="Ribonuclease Z/Hydroxyacylglutathione hydrolase-like"/>
    <property type="match status" value="1"/>
</dbReference>
<accession>A0ABX8GKB1</accession>
<sequence>MKVTVPVPGVARLAHAYVSCYVLADEDGATVVDAGLPRMWGMLPRALAAVDRRLADVRAVVLTHAHFDHVGFARRAREELDVAVWVHDADARLAAHPYRYAHENPRATYPLRHPRAVPILGAMLAAGAARVHGVENVRRLVPGGRLEIPGRPVVVACPGHTDGHVALHLPDRDTLLSGDALVTLDPYTGRTGPRIVAGAATADSALNLASLDALAATGARVVLPGHGEPWTGGVVEAVRCARAVGAA</sequence>
<dbReference type="SMART" id="SM00849">
    <property type="entry name" value="Lactamase_B"/>
    <property type="match status" value="1"/>
</dbReference>
<dbReference type="InterPro" id="IPR050855">
    <property type="entry name" value="NDM-1-like"/>
</dbReference>
<dbReference type="Proteomes" id="UP000679335">
    <property type="component" value="Chromosome"/>
</dbReference>
<dbReference type="EMBL" id="CP076023">
    <property type="protein sequence ID" value="QWC16617.1"/>
    <property type="molecule type" value="Genomic_DNA"/>
</dbReference>
<keyword evidence="3" id="KW-1185">Reference proteome</keyword>
<dbReference type="PANTHER" id="PTHR42951">
    <property type="entry name" value="METALLO-BETA-LACTAMASE DOMAIN-CONTAINING"/>
    <property type="match status" value="1"/>
</dbReference>
<protein>
    <submittedName>
        <fullName evidence="2">MBL fold metallo-hydrolase</fullName>
    </submittedName>
</protein>
<organism evidence="2 3">
    <name type="scientific">Cellulomonas dongxiuzhuiae</name>
    <dbReference type="NCBI Taxonomy" id="2819979"/>
    <lineage>
        <taxon>Bacteria</taxon>
        <taxon>Bacillati</taxon>
        <taxon>Actinomycetota</taxon>
        <taxon>Actinomycetes</taxon>
        <taxon>Micrococcales</taxon>
        <taxon>Cellulomonadaceae</taxon>
        <taxon>Cellulomonas</taxon>
    </lineage>
</organism>
<evidence type="ECO:0000259" key="1">
    <source>
        <dbReference type="SMART" id="SM00849"/>
    </source>
</evidence>
<gene>
    <name evidence="2" type="ORF">KKR89_02860</name>
</gene>
<dbReference type="SUPFAM" id="SSF56281">
    <property type="entry name" value="Metallo-hydrolase/oxidoreductase"/>
    <property type="match status" value="1"/>
</dbReference>